<evidence type="ECO:0000313" key="1">
    <source>
        <dbReference type="EMBL" id="QXF33097.1"/>
    </source>
</evidence>
<dbReference type="EMBL" id="CP020335">
    <property type="protein sequence ID" value="QXF33097.1"/>
    <property type="molecule type" value="Genomic_DNA"/>
</dbReference>
<dbReference type="Proteomes" id="UP000693715">
    <property type="component" value="Chromosome"/>
</dbReference>
<gene>
    <name evidence="1" type="ORF">B0X70_08125</name>
</gene>
<evidence type="ECO:0000313" key="2">
    <source>
        <dbReference type="Proteomes" id="UP000693715"/>
    </source>
</evidence>
<name>A0ABX8LS27_9GAMM</name>
<accession>A0ABX8LS27</accession>
<reference evidence="1 2" key="1">
    <citation type="submission" date="2017-03" db="EMBL/GenBank/DDBJ databases">
        <title>Genome comparison of Photorhabdus luminescens strain 0813-124 phase variants.</title>
        <authorList>
            <person name="Chien C.-C."/>
            <person name="Chen W.-J."/>
            <person name="Shih M.-C."/>
            <person name="Hsieh F.-C."/>
        </authorList>
    </citation>
    <scope>NUCLEOTIDE SEQUENCE [LARGE SCALE GENOMIC DNA]</scope>
    <source>
        <strain evidence="1 2">0813-124 phase II</strain>
    </source>
</reference>
<proteinExistence type="predicted"/>
<protein>
    <submittedName>
        <fullName evidence="1">Uncharacterized protein</fullName>
    </submittedName>
</protein>
<sequence length="71" mass="7647">MVVFLGYGKTANKIIGCWPARGEMGDSFLTGFYPFHLPEKGGGSRLQGTTKNIKLYVSAVPISLGVINKIT</sequence>
<keyword evidence="2" id="KW-1185">Reference proteome</keyword>
<organism evidence="1 2">
    <name type="scientific">Photorhabdus akhurstii</name>
    <dbReference type="NCBI Taxonomy" id="171438"/>
    <lineage>
        <taxon>Bacteria</taxon>
        <taxon>Pseudomonadati</taxon>
        <taxon>Pseudomonadota</taxon>
        <taxon>Gammaproteobacteria</taxon>
        <taxon>Enterobacterales</taxon>
        <taxon>Morganellaceae</taxon>
        <taxon>Photorhabdus</taxon>
    </lineage>
</organism>